<keyword evidence="1" id="KW-1133">Transmembrane helix</keyword>
<evidence type="ECO:0000259" key="3">
    <source>
        <dbReference type="Pfam" id="PF21788"/>
    </source>
</evidence>
<organism evidence="4 5">
    <name type="scientific">Daphnia sinensis</name>
    <dbReference type="NCBI Taxonomy" id="1820382"/>
    <lineage>
        <taxon>Eukaryota</taxon>
        <taxon>Metazoa</taxon>
        <taxon>Ecdysozoa</taxon>
        <taxon>Arthropoda</taxon>
        <taxon>Crustacea</taxon>
        <taxon>Branchiopoda</taxon>
        <taxon>Diplostraca</taxon>
        <taxon>Cladocera</taxon>
        <taxon>Anomopoda</taxon>
        <taxon>Daphniidae</taxon>
        <taxon>Daphnia</taxon>
        <taxon>Daphnia similis group</taxon>
    </lineage>
</organism>
<keyword evidence="1" id="KW-0812">Transmembrane</keyword>
<dbReference type="InterPro" id="IPR048366">
    <property type="entry name" value="TNP-like_GBD"/>
</dbReference>
<name>A0AAD5KFB8_9CRUS</name>
<dbReference type="Pfam" id="PF21788">
    <property type="entry name" value="TNP-like_GBD"/>
    <property type="match status" value="1"/>
</dbReference>
<protein>
    <recommendedName>
        <fullName evidence="6">Transposase</fullName>
    </recommendedName>
</protein>
<sequence>MVGEENTGGIIKRNSKAVLANRLLAFVATGLSTSFKIPVVFFFVRRLSGTKLHKLTCHVIKELELEGFPVERIVIDNASTNVKMFKCFGNGKVVPFVAHPLDRTRKLFLSYDYTHLIKNLRNLFIDRTFDVCGQNVSFTPIVKVREIKKKYAIFRPMRKLTSKHTQTNSLDKLKVKFAKDIFSKDMIATLKLFQNYDVAGFADIDATIEFLEINCL</sequence>
<dbReference type="Proteomes" id="UP000820818">
    <property type="component" value="Unassembled WGS sequence"/>
</dbReference>
<accession>A0AAD5KFB8</accession>
<gene>
    <name evidence="4" type="ORF">GHT06_004413</name>
</gene>
<evidence type="ECO:0000259" key="2">
    <source>
        <dbReference type="Pfam" id="PF21787"/>
    </source>
</evidence>
<evidence type="ECO:0000256" key="1">
    <source>
        <dbReference type="SAM" id="Phobius"/>
    </source>
</evidence>
<comment type="caution">
    <text evidence="4">The sequence shown here is derived from an EMBL/GenBank/DDBJ whole genome shotgun (WGS) entry which is preliminary data.</text>
</comment>
<reference evidence="4" key="1">
    <citation type="submission" date="2022-05" db="EMBL/GenBank/DDBJ databases">
        <title>A multi-omics perspective on studying reproductive biology in Daphnia sinensis.</title>
        <authorList>
            <person name="Jia J."/>
        </authorList>
    </citation>
    <scope>NUCLEOTIDE SEQUENCE</scope>
    <source>
        <strain evidence="4">WSL</strain>
    </source>
</reference>
<feature type="transmembrane region" description="Helical" evidence="1">
    <location>
        <begin position="23"/>
        <end position="44"/>
    </location>
</feature>
<dbReference type="EMBL" id="WJBH02000109">
    <property type="protein sequence ID" value="KAI9550644.1"/>
    <property type="molecule type" value="Genomic_DNA"/>
</dbReference>
<dbReference type="Pfam" id="PF21787">
    <property type="entry name" value="TNP-like_RNaseH_N"/>
    <property type="match status" value="1"/>
</dbReference>
<evidence type="ECO:0000313" key="4">
    <source>
        <dbReference type="EMBL" id="KAI9550644.1"/>
    </source>
</evidence>
<evidence type="ECO:0008006" key="6">
    <source>
        <dbReference type="Google" id="ProtNLM"/>
    </source>
</evidence>
<dbReference type="AlphaFoldDB" id="A0AAD5KFB8"/>
<feature type="domain" description="Transposable element P transposase-like GTP-binding insertion" evidence="3">
    <location>
        <begin position="115"/>
        <end position="213"/>
    </location>
</feature>
<dbReference type="PANTHER" id="PTHR48257">
    <property type="match status" value="1"/>
</dbReference>
<proteinExistence type="predicted"/>
<dbReference type="InterPro" id="IPR048365">
    <property type="entry name" value="TNP-like_RNaseH_N"/>
</dbReference>
<keyword evidence="1" id="KW-0472">Membrane</keyword>
<evidence type="ECO:0000313" key="5">
    <source>
        <dbReference type="Proteomes" id="UP000820818"/>
    </source>
</evidence>
<keyword evidence="5" id="KW-1185">Reference proteome</keyword>
<dbReference type="PANTHER" id="PTHR48257:SF1">
    <property type="match status" value="1"/>
</dbReference>
<feature type="domain" description="Transposable element P transposase-like RNase H" evidence="2">
    <location>
        <begin position="2"/>
        <end position="89"/>
    </location>
</feature>